<feature type="domain" description="OB-fold nucleic acid binding" evidence="6">
    <location>
        <begin position="80"/>
        <end position="184"/>
    </location>
</feature>
<evidence type="ECO:0000256" key="4">
    <source>
        <dbReference type="ARBA" id="ARBA00022839"/>
    </source>
</evidence>
<name>A0A0F5K100_9BURK</name>
<proteinExistence type="predicted"/>
<organism evidence="8 9">
    <name type="scientific">Robbsia andropogonis</name>
    <dbReference type="NCBI Taxonomy" id="28092"/>
    <lineage>
        <taxon>Bacteria</taxon>
        <taxon>Pseudomonadati</taxon>
        <taxon>Pseudomonadota</taxon>
        <taxon>Betaproteobacteria</taxon>
        <taxon>Burkholderiales</taxon>
        <taxon>Burkholderiaceae</taxon>
        <taxon>Robbsia</taxon>
    </lineage>
</organism>
<sequence length="583" mass="63222">MSQYLEVPFREKDAAKALGARWDGSAKKWYVPDGTALAPFQAWLPASSAAAGDLVDAALDTLPGDESASRDLAVPEKGIRLSQLLAGVSQLVANAYKAPVWTMVEVIEVSSRGGHVYLDLSERTSEGRVLARARGMIWASVARAILPEFERVTGATLAPGIKLLVRGRPVFKPEFGFSIEVDAIDPEYTLGDLEARKREIRARLQKEGIYEANRALPGVWDFNAVLVVAPESAAGLGDFQAEAKRLESHAVCRFVYVHSRFQGEGAAQQIRKALLDGLATWHDANVSPPDAVVIIRGGGAVNDLAWLNDYELAQTVCTLSIPVLTGLGHERDSTILDEVANHAYDTPSKVAAGIEQTVRQRVAEVHYHFQLVVDRAMSATRAADAVVERQFTATRAGADRQIAAARQATSAVLSEVRWQAGKTVQAAKFADRQLINAVADRARTLVAHAKQQVPTMFVDITVNATKTVARSHEQARSQYEAVCDVTGAATRRRREALQSSMQDIGRAARRTVIQAKTDVASHFQSVVGMGPNRTLQRGFAIVRDNADATVTSAAQAAIKNDLEIEFRDGRIAVHIIRKAGKNG</sequence>
<dbReference type="CDD" id="cd04489">
    <property type="entry name" value="ExoVII_LU_OBF"/>
    <property type="match status" value="1"/>
</dbReference>
<dbReference type="GO" id="GO:0006308">
    <property type="term" value="P:DNA catabolic process"/>
    <property type="evidence" value="ECO:0007669"/>
    <property type="project" value="InterPro"/>
</dbReference>
<comment type="caution">
    <text evidence="8">The sequence shown here is derived from an EMBL/GenBank/DDBJ whole genome shotgun (WGS) entry which is preliminary data.</text>
</comment>
<dbReference type="InterPro" id="IPR020579">
    <property type="entry name" value="Exonuc_VII_lsu_C"/>
</dbReference>
<dbReference type="Pfam" id="PF13742">
    <property type="entry name" value="tRNA_anti_2"/>
    <property type="match status" value="1"/>
</dbReference>
<dbReference type="EMBL" id="LAQU01000008">
    <property type="protein sequence ID" value="KKB63778.1"/>
    <property type="molecule type" value="Genomic_DNA"/>
</dbReference>
<protein>
    <submittedName>
        <fullName evidence="8">Uncharacterized protein</fullName>
    </submittedName>
</protein>
<dbReference type="OrthoDB" id="7235451at2"/>
<dbReference type="GO" id="GO:0003676">
    <property type="term" value="F:nucleic acid binding"/>
    <property type="evidence" value="ECO:0007669"/>
    <property type="project" value="InterPro"/>
</dbReference>
<feature type="domain" description="Exonuclease VII large subunit C-terminal" evidence="5">
    <location>
        <begin position="214"/>
        <end position="573"/>
    </location>
</feature>
<evidence type="ECO:0000256" key="3">
    <source>
        <dbReference type="ARBA" id="ARBA00022801"/>
    </source>
</evidence>
<dbReference type="InterPro" id="IPR043764">
    <property type="entry name" value="DUF5710"/>
</dbReference>
<keyword evidence="9" id="KW-1185">Reference proteome</keyword>
<feature type="domain" description="DUF5710" evidence="7">
    <location>
        <begin position="3"/>
        <end position="45"/>
    </location>
</feature>
<evidence type="ECO:0000259" key="5">
    <source>
        <dbReference type="Pfam" id="PF02601"/>
    </source>
</evidence>
<evidence type="ECO:0000259" key="7">
    <source>
        <dbReference type="Pfam" id="PF18974"/>
    </source>
</evidence>
<keyword evidence="1" id="KW-0963">Cytoplasm</keyword>
<keyword evidence="4" id="KW-0269">Exonuclease</keyword>
<evidence type="ECO:0000313" key="9">
    <source>
        <dbReference type="Proteomes" id="UP000033618"/>
    </source>
</evidence>
<dbReference type="Proteomes" id="UP000033618">
    <property type="component" value="Unassembled WGS sequence"/>
</dbReference>
<evidence type="ECO:0000256" key="1">
    <source>
        <dbReference type="ARBA" id="ARBA00022490"/>
    </source>
</evidence>
<dbReference type="RefSeq" id="WP_046152807.1">
    <property type="nucleotide sequence ID" value="NZ_CADFGU010000011.1"/>
</dbReference>
<evidence type="ECO:0000313" key="8">
    <source>
        <dbReference type="EMBL" id="KKB63778.1"/>
    </source>
</evidence>
<gene>
    <name evidence="8" type="ORF">WM40_10365</name>
</gene>
<dbReference type="GO" id="GO:0008855">
    <property type="term" value="F:exodeoxyribonuclease VII activity"/>
    <property type="evidence" value="ECO:0007669"/>
    <property type="project" value="InterPro"/>
</dbReference>
<reference evidence="8 9" key="1">
    <citation type="submission" date="2015-03" db="EMBL/GenBank/DDBJ databases">
        <title>Draft Genome Sequence of Burkholderia andropogonis type strain ICMP2807, isolated from Sorghum bicolor.</title>
        <authorList>
            <person name="Lopes-Santos L."/>
            <person name="Castro D.B."/>
            <person name="Ottoboni L.M."/>
            <person name="Park D."/>
            <person name="Weirc B.S."/>
            <person name="Destefano S.A."/>
        </authorList>
    </citation>
    <scope>NUCLEOTIDE SEQUENCE [LARGE SCALE GENOMIC DNA]</scope>
    <source>
        <strain evidence="8 9">ICMP2807</strain>
    </source>
</reference>
<dbReference type="InterPro" id="IPR003753">
    <property type="entry name" value="Exonuc_VII_L"/>
</dbReference>
<dbReference type="InterPro" id="IPR025824">
    <property type="entry name" value="OB-fold_nuc-bd_dom"/>
</dbReference>
<evidence type="ECO:0000259" key="6">
    <source>
        <dbReference type="Pfam" id="PF13742"/>
    </source>
</evidence>
<dbReference type="Pfam" id="PF02601">
    <property type="entry name" value="Exonuc_VII_L"/>
    <property type="match status" value="1"/>
</dbReference>
<keyword evidence="3" id="KW-0378">Hydrolase</keyword>
<dbReference type="STRING" id="28092.WM40_10365"/>
<dbReference type="AlphaFoldDB" id="A0A0F5K100"/>
<dbReference type="PANTHER" id="PTHR30008">
    <property type="entry name" value="EXODEOXYRIBONUCLEASE 7 LARGE SUBUNIT"/>
    <property type="match status" value="1"/>
</dbReference>
<evidence type="ECO:0000256" key="2">
    <source>
        <dbReference type="ARBA" id="ARBA00022722"/>
    </source>
</evidence>
<dbReference type="PANTHER" id="PTHR30008:SF0">
    <property type="entry name" value="EXODEOXYRIBONUCLEASE 7 LARGE SUBUNIT"/>
    <property type="match status" value="1"/>
</dbReference>
<dbReference type="GO" id="GO:0009318">
    <property type="term" value="C:exodeoxyribonuclease VII complex"/>
    <property type="evidence" value="ECO:0007669"/>
    <property type="project" value="InterPro"/>
</dbReference>
<accession>A0A0F5K100</accession>
<dbReference type="Pfam" id="PF18974">
    <property type="entry name" value="DUF5710"/>
    <property type="match status" value="1"/>
</dbReference>
<keyword evidence="2" id="KW-0540">Nuclease</keyword>
<dbReference type="PATRIC" id="fig|28092.6.peg.2447"/>